<dbReference type="PROSITE" id="PS51729">
    <property type="entry name" value="GNAT_YJDJ"/>
    <property type="match status" value="1"/>
</dbReference>
<dbReference type="PANTHER" id="PTHR31435">
    <property type="entry name" value="PROTEIN NATD1"/>
    <property type="match status" value="1"/>
</dbReference>
<comment type="caution">
    <text evidence="2">The sequence shown here is derived from an EMBL/GenBank/DDBJ whole genome shotgun (WGS) entry which is preliminary data.</text>
</comment>
<name>A0ABU1VLJ0_9GAMM</name>
<evidence type="ECO:0000313" key="3">
    <source>
        <dbReference type="Proteomes" id="UP001267878"/>
    </source>
</evidence>
<dbReference type="Pfam" id="PF14542">
    <property type="entry name" value="Acetyltransf_CG"/>
    <property type="match status" value="1"/>
</dbReference>
<organism evidence="2 3">
    <name type="scientific">Agrilutibacter niabensis</name>
    <dbReference type="NCBI Taxonomy" id="380628"/>
    <lineage>
        <taxon>Bacteria</taxon>
        <taxon>Pseudomonadati</taxon>
        <taxon>Pseudomonadota</taxon>
        <taxon>Gammaproteobacteria</taxon>
        <taxon>Lysobacterales</taxon>
        <taxon>Lysobacteraceae</taxon>
        <taxon>Agrilutibacter</taxon>
    </lineage>
</organism>
<reference evidence="2 3" key="1">
    <citation type="submission" date="2023-07" db="EMBL/GenBank/DDBJ databases">
        <title>Sorghum-associated microbial communities from plants grown in Nebraska, USA.</title>
        <authorList>
            <person name="Schachtman D."/>
        </authorList>
    </citation>
    <scope>NUCLEOTIDE SEQUENCE [LARGE SCALE GENOMIC DNA]</scope>
    <source>
        <strain evidence="2 3">BE187</strain>
    </source>
</reference>
<proteinExistence type="predicted"/>
<dbReference type="Gene3D" id="3.40.630.30">
    <property type="match status" value="1"/>
</dbReference>
<dbReference type="InterPro" id="IPR045057">
    <property type="entry name" value="Gcn5-rel_NAT"/>
</dbReference>
<keyword evidence="3" id="KW-1185">Reference proteome</keyword>
<evidence type="ECO:0000313" key="2">
    <source>
        <dbReference type="EMBL" id="MDR7098337.1"/>
    </source>
</evidence>
<evidence type="ECO:0000259" key="1">
    <source>
        <dbReference type="PROSITE" id="PS51729"/>
    </source>
</evidence>
<dbReference type="EMBL" id="JAVDVW010000001">
    <property type="protein sequence ID" value="MDR7098337.1"/>
    <property type="molecule type" value="Genomic_DNA"/>
</dbReference>
<dbReference type="RefSeq" id="WP_310052139.1">
    <property type="nucleotide sequence ID" value="NZ_JAVDVW010000001.1"/>
</dbReference>
<gene>
    <name evidence="2" type="ORF">J2X04_000684</name>
</gene>
<dbReference type="PANTHER" id="PTHR31435:SF9">
    <property type="entry name" value="PROTEIN NATD1"/>
    <property type="match status" value="1"/>
</dbReference>
<dbReference type="SUPFAM" id="SSF55729">
    <property type="entry name" value="Acyl-CoA N-acyltransferases (Nat)"/>
    <property type="match status" value="1"/>
</dbReference>
<dbReference type="InterPro" id="IPR016181">
    <property type="entry name" value="Acyl_CoA_acyltransferase"/>
</dbReference>
<protein>
    <submittedName>
        <fullName evidence="2">GNAT family acetyltransferase</fullName>
    </submittedName>
</protein>
<feature type="domain" description="N-acetyltransferase" evidence="1">
    <location>
        <begin position="7"/>
        <end position="92"/>
    </location>
</feature>
<sequence>MQRYEVHHDPVAHRFTTVVDGLEAEVTYHYDGDLLVINHTGVPRLIEGRGIASELVRAAFEFARGAGLRVRPACSYAALWVQRHKQYGDLLA</sequence>
<accession>A0ABU1VLJ0</accession>
<dbReference type="InterPro" id="IPR031165">
    <property type="entry name" value="GNAT_YJDJ"/>
</dbReference>
<dbReference type="Proteomes" id="UP001267878">
    <property type="component" value="Unassembled WGS sequence"/>
</dbReference>